<dbReference type="PANTHER" id="PTHR14493:SF50">
    <property type="entry name" value="RING FINGER PROTEIN UNKEMPT"/>
    <property type="match status" value="1"/>
</dbReference>
<evidence type="ECO:0000256" key="1">
    <source>
        <dbReference type="ARBA" id="ARBA00022723"/>
    </source>
</evidence>
<evidence type="ECO:0000313" key="7">
    <source>
        <dbReference type="EMBL" id="WIA13729.1"/>
    </source>
</evidence>
<keyword evidence="2 5" id="KW-0863">Zinc-finger</keyword>
<evidence type="ECO:0000313" key="8">
    <source>
        <dbReference type="Proteomes" id="UP001244341"/>
    </source>
</evidence>
<feature type="zinc finger region" description="C3H1-type" evidence="5">
    <location>
        <begin position="72"/>
        <end position="103"/>
    </location>
</feature>
<keyword evidence="4" id="KW-0238">DNA-binding</keyword>
<name>A0ABY8TXX7_TETOB</name>
<feature type="domain" description="C3H1-type" evidence="6">
    <location>
        <begin position="72"/>
        <end position="103"/>
    </location>
</feature>
<evidence type="ECO:0000256" key="2">
    <source>
        <dbReference type="ARBA" id="ARBA00022771"/>
    </source>
</evidence>
<evidence type="ECO:0000256" key="4">
    <source>
        <dbReference type="ARBA" id="ARBA00023125"/>
    </source>
</evidence>
<evidence type="ECO:0000259" key="6">
    <source>
        <dbReference type="PROSITE" id="PS50103"/>
    </source>
</evidence>
<dbReference type="PANTHER" id="PTHR14493">
    <property type="entry name" value="UNKEMPT FAMILY MEMBER"/>
    <property type="match status" value="1"/>
</dbReference>
<organism evidence="7 8">
    <name type="scientific">Tetradesmus obliquus</name>
    <name type="common">Green alga</name>
    <name type="synonym">Acutodesmus obliquus</name>
    <dbReference type="NCBI Taxonomy" id="3088"/>
    <lineage>
        <taxon>Eukaryota</taxon>
        <taxon>Viridiplantae</taxon>
        <taxon>Chlorophyta</taxon>
        <taxon>core chlorophytes</taxon>
        <taxon>Chlorophyceae</taxon>
        <taxon>CS clade</taxon>
        <taxon>Sphaeropleales</taxon>
        <taxon>Scenedesmaceae</taxon>
        <taxon>Tetradesmus</taxon>
    </lineage>
</organism>
<reference evidence="7 8" key="1">
    <citation type="submission" date="2023-05" db="EMBL/GenBank/DDBJ databases">
        <title>A 100% complete, gapless, phased diploid assembly of the Scenedesmus obliquus UTEX 3031 genome.</title>
        <authorList>
            <person name="Biondi T.C."/>
            <person name="Hanschen E.R."/>
            <person name="Kwon T."/>
            <person name="Eng W."/>
            <person name="Kruse C.P.S."/>
            <person name="Koehler S.I."/>
            <person name="Kunde Y."/>
            <person name="Gleasner C.D."/>
            <person name="You Mak K.T."/>
            <person name="Polle J."/>
            <person name="Hovde B.T."/>
            <person name="Starkenburg S.R."/>
        </authorList>
    </citation>
    <scope>NUCLEOTIDE SEQUENCE [LARGE SCALE GENOMIC DNA]</scope>
    <source>
        <strain evidence="7 8">DOE0152z</strain>
    </source>
</reference>
<protein>
    <recommendedName>
        <fullName evidence="6">C3H1-type domain-containing protein</fullName>
    </recommendedName>
</protein>
<dbReference type="InterPro" id="IPR057444">
    <property type="entry name" value="Znf-CCCH_AtC3H23-like"/>
</dbReference>
<keyword evidence="1 5" id="KW-0479">Metal-binding</keyword>
<dbReference type="Pfam" id="PF25512">
    <property type="entry name" value="zf-CCCH_AtC3H23"/>
    <property type="match status" value="1"/>
</dbReference>
<keyword evidence="3 5" id="KW-0862">Zinc</keyword>
<evidence type="ECO:0000256" key="5">
    <source>
        <dbReference type="PROSITE-ProRule" id="PRU00723"/>
    </source>
</evidence>
<dbReference type="PROSITE" id="PS50103">
    <property type="entry name" value="ZF_C3H1"/>
    <property type="match status" value="1"/>
</dbReference>
<evidence type="ECO:0000256" key="3">
    <source>
        <dbReference type="ARBA" id="ARBA00022833"/>
    </source>
</evidence>
<dbReference type="InterPro" id="IPR000571">
    <property type="entry name" value="Znf_CCCH"/>
</dbReference>
<dbReference type="EMBL" id="CP126211">
    <property type="protein sequence ID" value="WIA13729.1"/>
    <property type="molecule type" value="Genomic_DNA"/>
</dbReference>
<accession>A0ABY8TXX7</accession>
<proteinExistence type="predicted"/>
<dbReference type="InterPro" id="IPR045234">
    <property type="entry name" value="Unkempt-like"/>
</dbReference>
<gene>
    <name evidence="7" type="ORF">OEZ85_007281</name>
</gene>
<sequence>MACKDDHDGTGTLESAVIKGDAQDIAYDSDEFRLFVAKIAICPRKAIHVWSECPYVHPGEKARRRDPRLHHYSSQPCPDNSLALQKGEVCPRGDACHYSHNLFETHLHPEMYRTTMCTAGSSARHQLNLNPNELPDSNALQRHVALMQQQARLQLAAQQQQQLQQYMQQQQLYRQQEQQQYMQQQQQYNQPGQAGSTHVDWGGFQGTLAELSDPATALRLLQQQQQQQQQWK</sequence>
<dbReference type="Proteomes" id="UP001244341">
    <property type="component" value="Chromosome 4b"/>
</dbReference>
<keyword evidence="8" id="KW-1185">Reference proteome</keyword>